<evidence type="ECO:0008006" key="4">
    <source>
        <dbReference type="Google" id="ProtNLM"/>
    </source>
</evidence>
<protein>
    <recommendedName>
        <fullName evidence="4">Competence protein CoiA-like family protein</fullName>
    </recommendedName>
</protein>
<dbReference type="RefSeq" id="WP_091258541.1">
    <property type="nucleotide sequence ID" value="NZ_FNDB01000017.1"/>
</dbReference>
<dbReference type="STRING" id="178355.SAMN04488062_11710"/>
<evidence type="ECO:0000256" key="1">
    <source>
        <dbReference type="SAM" id="Coils"/>
    </source>
</evidence>
<sequence>MEAQALKYNEQDNDWAKDVQDNAVHISRAKSGAQGYYCMGCGKEMQAVKRQNLKYKSYYRHHGKDVDRSKVECVHASRVYREKLAYFYFQRTKTISVPDVYKYPPKGVEGYPMLLQEKETVIAHKVEKEVTFYEDENGVIHRGKNNNVDNRFLWVRPDAVFFDEFDKPILFIEFVITHKPDIEKLNKLQRLGINTVQIIIPKLPEEELEKTISKVSKVKWAYNEIESNTEYIRIPTGDSEGIPYIDEEQRKLFEESYKCRTAQINNLIRSINRNLASQQYKDTERLFEQEIQRIEKASREHQSKLDDIQAGIESEVQGELESRREKLAERRRKLAERDSDLESRYFKRRKELREEQADTDREIKLRYRIGESEEDIRREFGTQEADIDYEQRVVSKQEEYLDNDTRQESGFENNFEGRKAELGKEFGELERNEQDNFGRLREELESKMEGYRELQAAVEDEIRSEFEGRYQQIIERVNNRNVQSDDELSERIKAILEIRGLLDNYDILQKTGERYRERLSIIKSGTWKEWN</sequence>
<dbReference type="Proteomes" id="UP000199274">
    <property type="component" value="Unassembled WGS sequence"/>
</dbReference>
<proteinExistence type="predicted"/>
<evidence type="ECO:0000313" key="3">
    <source>
        <dbReference type="Proteomes" id="UP000199274"/>
    </source>
</evidence>
<dbReference type="OrthoDB" id="1490774at2"/>
<dbReference type="EMBL" id="FNDB01000017">
    <property type="protein sequence ID" value="SDH88906.1"/>
    <property type="molecule type" value="Genomic_DNA"/>
</dbReference>
<reference evidence="3" key="1">
    <citation type="submission" date="2016-10" db="EMBL/GenBank/DDBJ databases">
        <authorList>
            <person name="Varghese N."/>
            <person name="Submissions S."/>
        </authorList>
    </citation>
    <scope>NUCLEOTIDE SEQUENCE [LARGE SCALE GENOMIC DNA]</scope>
    <source>
        <strain evidence="3">CGMCC 1.2747</strain>
    </source>
</reference>
<evidence type="ECO:0000313" key="2">
    <source>
        <dbReference type="EMBL" id="SDH88906.1"/>
    </source>
</evidence>
<feature type="coiled-coil region" evidence="1">
    <location>
        <begin position="280"/>
        <end position="344"/>
    </location>
</feature>
<gene>
    <name evidence="2" type="ORF">SAMN04488062_11710</name>
</gene>
<accession>A0A1G8G3T7</accession>
<keyword evidence="3" id="KW-1185">Reference proteome</keyword>
<name>A0A1G8G3T7_9FLAO</name>
<keyword evidence="1" id="KW-0175">Coiled coil</keyword>
<organism evidence="2 3">
    <name type="scientific">Flavobacterium omnivorum</name>
    <dbReference type="NCBI Taxonomy" id="178355"/>
    <lineage>
        <taxon>Bacteria</taxon>
        <taxon>Pseudomonadati</taxon>
        <taxon>Bacteroidota</taxon>
        <taxon>Flavobacteriia</taxon>
        <taxon>Flavobacteriales</taxon>
        <taxon>Flavobacteriaceae</taxon>
        <taxon>Flavobacterium</taxon>
    </lineage>
</organism>
<dbReference type="AlphaFoldDB" id="A0A1G8G3T7"/>